<organism evidence="1 2">
    <name type="scientific">Naganishia adeliensis</name>
    <dbReference type="NCBI Taxonomy" id="92952"/>
    <lineage>
        <taxon>Eukaryota</taxon>
        <taxon>Fungi</taxon>
        <taxon>Dikarya</taxon>
        <taxon>Basidiomycota</taxon>
        <taxon>Agaricomycotina</taxon>
        <taxon>Tremellomycetes</taxon>
        <taxon>Filobasidiales</taxon>
        <taxon>Filobasidiaceae</taxon>
        <taxon>Naganishia</taxon>
    </lineage>
</organism>
<name>A0ACC2WGR8_9TREE</name>
<sequence length="593" mass="67138">MSTTTDTWEPSMAIIGAGCSGIILALKLKAIGFHNFTIFERDSDVGGTWLTNTYPGCRCDVPAHWYSLSTHLNPNWTETHPPQTEILASVTDWQKLAKDNGIYEHCQFRTSFINAKWDESTSTYRVRLKKGTRFGPNAPDASSVNKGQNGSAKEEIVEENFNILVSCIGGFSFPLVPKMKGLPNPYKDDKPILEKPDELLQKYSHDAAARGEITEGDEGDKFKGLVLHPSRWPRQGVDLHEKKVIVFGNGCSGVQVVPEIAKDPTTKVYAVVRSAQWLLPSDIRPISKFAQSVFRKSNLLLRLYRFFVYLQLECAWLLFPYNHQWIRNIAEKRVAAHIRKNAPEDCAEMMVPKFPMGAKRIVRDVDYLDALKKPNVETISSPVERFTEHAFVTADGKSHEIDVVVLATGYDVTASTLDVTGRDEMRASTAILGEDSPRGYRGLALPKFPNHWLCLSLNTAPGHGSVLTNIEVQAAYITQCVNAMRKFNVKVLEVKEEPTREYNAWLDRRLENTVWAKGSSFYRLGQNRNGRIFTNWPAPIALYWWQNSSPKWQDWIGADKIAAKANSRRRRMLIDMALVVTGILYFWYKFVAK</sequence>
<dbReference type="Proteomes" id="UP001230649">
    <property type="component" value="Unassembled WGS sequence"/>
</dbReference>
<accession>A0ACC2WGR8</accession>
<evidence type="ECO:0000313" key="1">
    <source>
        <dbReference type="EMBL" id="KAJ9110979.1"/>
    </source>
</evidence>
<dbReference type="EMBL" id="JASBWS010000021">
    <property type="protein sequence ID" value="KAJ9110979.1"/>
    <property type="molecule type" value="Genomic_DNA"/>
</dbReference>
<keyword evidence="2" id="KW-1185">Reference proteome</keyword>
<evidence type="ECO:0000313" key="2">
    <source>
        <dbReference type="Proteomes" id="UP001230649"/>
    </source>
</evidence>
<gene>
    <name evidence="1" type="ORF">QFC20_002746</name>
</gene>
<protein>
    <submittedName>
        <fullName evidence="1">Uncharacterized protein</fullName>
    </submittedName>
</protein>
<comment type="caution">
    <text evidence="1">The sequence shown here is derived from an EMBL/GenBank/DDBJ whole genome shotgun (WGS) entry which is preliminary data.</text>
</comment>
<reference evidence="1" key="1">
    <citation type="submission" date="2023-04" db="EMBL/GenBank/DDBJ databases">
        <title>Draft Genome sequencing of Naganishia species isolated from polar environments using Oxford Nanopore Technology.</title>
        <authorList>
            <person name="Leo P."/>
            <person name="Venkateswaran K."/>
        </authorList>
    </citation>
    <scope>NUCLEOTIDE SEQUENCE</scope>
    <source>
        <strain evidence="1">MNA-CCFEE 5262</strain>
    </source>
</reference>
<proteinExistence type="predicted"/>